<dbReference type="EMBL" id="JAACXV010014523">
    <property type="protein sequence ID" value="KAF7266662.1"/>
    <property type="molecule type" value="Genomic_DNA"/>
</dbReference>
<keyword evidence="1" id="KW-0812">Transmembrane</keyword>
<accession>A0A834HT70</accession>
<dbReference type="PANTHER" id="PTHR21879">
    <property type="entry name" value="FI03362P-RELATED-RELATED"/>
    <property type="match status" value="1"/>
</dbReference>
<protein>
    <submittedName>
        <fullName evidence="2">Uncharacterized protein</fullName>
    </submittedName>
</protein>
<dbReference type="Proteomes" id="UP000625711">
    <property type="component" value="Unassembled WGS sequence"/>
</dbReference>
<evidence type="ECO:0000256" key="1">
    <source>
        <dbReference type="SAM" id="Phobius"/>
    </source>
</evidence>
<keyword evidence="1" id="KW-1133">Transmembrane helix</keyword>
<organism evidence="2 3">
    <name type="scientific">Rhynchophorus ferrugineus</name>
    <name type="common">Red palm weevil</name>
    <name type="synonym">Curculio ferrugineus</name>
    <dbReference type="NCBI Taxonomy" id="354439"/>
    <lineage>
        <taxon>Eukaryota</taxon>
        <taxon>Metazoa</taxon>
        <taxon>Ecdysozoa</taxon>
        <taxon>Arthropoda</taxon>
        <taxon>Hexapoda</taxon>
        <taxon>Insecta</taxon>
        <taxon>Pterygota</taxon>
        <taxon>Neoptera</taxon>
        <taxon>Endopterygota</taxon>
        <taxon>Coleoptera</taxon>
        <taxon>Polyphaga</taxon>
        <taxon>Cucujiformia</taxon>
        <taxon>Curculionidae</taxon>
        <taxon>Dryophthorinae</taxon>
        <taxon>Rhynchophorus</taxon>
    </lineage>
</organism>
<keyword evidence="3" id="KW-1185">Reference proteome</keyword>
<reference evidence="2" key="1">
    <citation type="submission" date="2020-08" db="EMBL/GenBank/DDBJ databases">
        <title>Genome sequencing and assembly of the red palm weevil Rhynchophorus ferrugineus.</title>
        <authorList>
            <person name="Dias G.B."/>
            <person name="Bergman C.M."/>
            <person name="Manee M."/>
        </authorList>
    </citation>
    <scope>NUCLEOTIDE SEQUENCE</scope>
    <source>
        <strain evidence="2">AA-2017</strain>
        <tissue evidence="2">Whole larva</tissue>
    </source>
</reference>
<keyword evidence="1" id="KW-0472">Membrane</keyword>
<dbReference type="InterPro" id="IPR012464">
    <property type="entry name" value="DUF1676"/>
</dbReference>
<comment type="caution">
    <text evidence="2">The sequence shown here is derived from an EMBL/GenBank/DDBJ whole genome shotgun (WGS) entry which is preliminary data.</text>
</comment>
<gene>
    <name evidence="2" type="ORF">GWI33_020040</name>
</gene>
<dbReference type="AlphaFoldDB" id="A0A834HT70"/>
<evidence type="ECO:0000313" key="2">
    <source>
        <dbReference type="EMBL" id="KAF7266662.1"/>
    </source>
</evidence>
<dbReference type="PANTHER" id="PTHR21879:SF14">
    <property type="entry name" value="OSIRIS 8"/>
    <property type="match status" value="1"/>
</dbReference>
<dbReference type="GO" id="GO:0016020">
    <property type="term" value="C:membrane"/>
    <property type="evidence" value="ECO:0007669"/>
    <property type="project" value="TreeGrafter"/>
</dbReference>
<name>A0A834HT70_RHYFE</name>
<dbReference type="Pfam" id="PF07898">
    <property type="entry name" value="DUF1676"/>
    <property type="match status" value="1"/>
</dbReference>
<evidence type="ECO:0000313" key="3">
    <source>
        <dbReference type="Proteomes" id="UP000625711"/>
    </source>
</evidence>
<proteinExistence type="predicted"/>
<feature type="transmembrane region" description="Helical" evidence="1">
    <location>
        <begin position="164"/>
        <end position="181"/>
    </location>
</feature>
<dbReference type="OrthoDB" id="8189012at2759"/>
<sequence>MFYTLLNPYVSCEQLSYLPIQIFRTSLKNCLDADDWLKCFKIQAIKIGDRALKIKSLNVIEGLEIVSDANVEESGWVLNEKKLTNMSHDDLDDLLFDRTGRFLETHRLEVNLPLISSVADNLILEEARGRKGQKHQNGALMAALAIKGSFLAMAYQGIAVMSGTALIVGKMALLLAAILGLKKLIAGNQEKTTLEIIKTPKYAEEHHHSAAYEDDFHDHRRNYIDGSNDVYKRIYRFQIPEK</sequence>